<keyword evidence="1" id="KW-0175">Coiled coil</keyword>
<dbReference type="InterPro" id="IPR006574">
    <property type="entry name" value="PRY"/>
</dbReference>
<dbReference type="SUPFAM" id="SSF49899">
    <property type="entry name" value="Concanavalin A-like lectins/glucanases"/>
    <property type="match status" value="1"/>
</dbReference>
<dbReference type="InterPro" id="IPR043136">
    <property type="entry name" value="B30.2/SPRY_sf"/>
</dbReference>
<evidence type="ECO:0000256" key="1">
    <source>
        <dbReference type="SAM" id="Coils"/>
    </source>
</evidence>
<evidence type="ECO:0000259" key="3">
    <source>
        <dbReference type="PROSITE" id="PS50188"/>
    </source>
</evidence>
<dbReference type="AlphaFoldDB" id="A0A6P7LXG4"/>
<dbReference type="RefSeq" id="XP_028998596.1">
    <property type="nucleotide sequence ID" value="XM_029142763.3"/>
</dbReference>
<gene>
    <name evidence="5 6" type="primary">si:dkey-219e21.4</name>
</gene>
<dbReference type="Pfam" id="PF00622">
    <property type="entry name" value="SPRY"/>
    <property type="match status" value="1"/>
</dbReference>
<accession>A0A6P7LXG4</accession>
<evidence type="ECO:0000313" key="6">
    <source>
        <dbReference type="RefSeq" id="XP_028998597.1"/>
    </source>
</evidence>
<dbReference type="PRINTS" id="PR01407">
    <property type="entry name" value="BUTYPHLNCDUF"/>
</dbReference>
<feature type="region of interest" description="Disordered" evidence="2">
    <location>
        <begin position="47"/>
        <end position="77"/>
    </location>
</feature>
<feature type="region of interest" description="Disordered" evidence="2">
    <location>
        <begin position="214"/>
        <end position="243"/>
    </location>
</feature>
<dbReference type="InterPro" id="IPR003879">
    <property type="entry name" value="Butyrophylin_SPRY"/>
</dbReference>
<dbReference type="GeneTree" id="ENSGT00940000168370"/>
<feature type="domain" description="B30.2/SPRY" evidence="3">
    <location>
        <begin position="260"/>
        <end position="470"/>
    </location>
</feature>
<evidence type="ECO:0000313" key="4">
    <source>
        <dbReference type="Proteomes" id="UP000515150"/>
    </source>
</evidence>
<dbReference type="PROSITE" id="PS50188">
    <property type="entry name" value="B302_SPRY"/>
    <property type="match status" value="1"/>
</dbReference>
<dbReference type="SMART" id="SM00589">
    <property type="entry name" value="PRY"/>
    <property type="match status" value="1"/>
</dbReference>
<dbReference type="Gene3D" id="2.60.120.920">
    <property type="match status" value="1"/>
</dbReference>
<dbReference type="PANTHER" id="PTHR24103">
    <property type="entry name" value="E3 UBIQUITIN-PROTEIN LIGASE TRIM"/>
    <property type="match status" value="1"/>
</dbReference>
<dbReference type="RefSeq" id="XP_028998597.1">
    <property type="nucleotide sequence ID" value="XM_029142764.3"/>
</dbReference>
<feature type="compositionally biased region" description="Basic and acidic residues" evidence="2">
    <location>
        <begin position="222"/>
        <end position="243"/>
    </location>
</feature>
<evidence type="ECO:0000256" key="2">
    <source>
        <dbReference type="SAM" id="MobiDB-lite"/>
    </source>
</evidence>
<evidence type="ECO:0000313" key="5">
    <source>
        <dbReference type="RefSeq" id="XP_028998596.1"/>
    </source>
</evidence>
<sequence length="474" mass="53079">MAEKSSQSVGDGQAALSGLTLPSAGIHGVQQDGQSFALDFNSGGVAQPFPRSPKLQRKVAKAAQPSKVNTPGGGTSSWSSSLFMTSLRSSHIKTICIYSKENVASLLGCNCDLQEQLSRCLEELQAEKSKTEAHIQSLKKRKADLCRRTDMMKHQVHDCFENMRAVLKKDEQAIMESLDLDLKRTRTRLDQVLRNWKQHQDKVGKSISSTQRALSSSCAAEGDGKGHTESLSPKRPDASEKDIRLNEERFERLLKTLSSISKSLKAQLQRKTLLLDFSPVVMDRHTCHSHITVTSEGRALTYSGTARSALDHPLQFDKVCCALGASPVKAGTSYWEVDVRCCSAWAVGVTYASLHRKSRDKGAKLGRNRNSWCVELRNRNLWAWHNDRHVVCHGVGQTLLRKVGVWVNYDESQLFFYDADTMTVLQRFSSAITAVFDRAHHQFTEPLYPAVRFLRPSENQVWPNHLELCHFNAL</sequence>
<keyword evidence="4" id="KW-1185">Reference proteome</keyword>
<dbReference type="KEGG" id="bspl:114851157"/>
<protein>
    <submittedName>
        <fullName evidence="5 6">Zinc-binding protein A33 isoform X1</fullName>
    </submittedName>
</protein>
<name>A0A6P7LXG4_BETSP</name>
<feature type="coiled-coil region" evidence="1">
    <location>
        <begin position="114"/>
        <end position="141"/>
    </location>
</feature>
<dbReference type="InterPro" id="IPR001870">
    <property type="entry name" value="B30.2/SPRY"/>
</dbReference>
<dbReference type="Proteomes" id="UP000515150">
    <property type="component" value="Chromosome 2"/>
</dbReference>
<dbReference type="InterPro" id="IPR003877">
    <property type="entry name" value="SPRY_dom"/>
</dbReference>
<dbReference type="SMART" id="SM00449">
    <property type="entry name" value="SPRY"/>
    <property type="match status" value="1"/>
</dbReference>
<proteinExistence type="predicted"/>
<dbReference type="InterPro" id="IPR013320">
    <property type="entry name" value="ConA-like_dom_sf"/>
</dbReference>
<reference evidence="5 6" key="1">
    <citation type="submission" date="2025-04" db="UniProtKB">
        <authorList>
            <consortium name="RefSeq"/>
        </authorList>
    </citation>
    <scope>IDENTIFICATION</scope>
</reference>
<dbReference type="InterPro" id="IPR050143">
    <property type="entry name" value="TRIM/RBCC"/>
</dbReference>
<dbReference type="OrthoDB" id="9932386at2759"/>
<dbReference type="GeneID" id="114851157"/>
<organism evidence="4 6">
    <name type="scientific">Betta splendens</name>
    <name type="common">Siamese fighting fish</name>
    <dbReference type="NCBI Taxonomy" id="158456"/>
    <lineage>
        <taxon>Eukaryota</taxon>
        <taxon>Metazoa</taxon>
        <taxon>Chordata</taxon>
        <taxon>Craniata</taxon>
        <taxon>Vertebrata</taxon>
        <taxon>Euteleostomi</taxon>
        <taxon>Actinopterygii</taxon>
        <taxon>Neopterygii</taxon>
        <taxon>Teleostei</taxon>
        <taxon>Neoteleostei</taxon>
        <taxon>Acanthomorphata</taxon>
        <taxon>Anabantaria</taxon>
        <taxon>Anabantiformes</taxon>
        <taxon>Anabantoidei</taxon>
        <taxon>Osphronemidae</taxon>
        <taxon>Betta</taxon>
    </lineage>
</organism>